<keyword evidence="3 11" id="KW-0812">Transmembrane</keyword>
<evidence type="ECO:0000256" key="5">
    <source>
        <dbReference type="ARBA" id="ARBA00023065"/>
    </source>
</evidence>
<dbReference type="InterPro" id="IPR001320">
    <property type="entry name" value="Iontro_rcpt_C"/>
</dbReference>
<evidence type="ECO:0000259" key="12">
    <source>
        <dbReference type="Pfam" id="PF00060"/>
    </source>
</evidence>
<dbReference type="EMBL" id="OX465085">
    <property type="protein sequence ID" value="CAI9300856.1"/>
    <property type="molecule type" value="Genomic_DNA"/>
</dbReference>
<evidence type="ECO:0000256" key="3">
    <source>
        <dbReference type="ARBA" id="ARBA00022692"/>
    </source>
</evidence>
<protein>
    <recommendedName>
        <fullName evidence="16">Ionotropic glutamate receptor C-terminal domain-containing protein</fullName>
    </recommendedName>
</protein>
<evidence type="ECO:0000256" key="2">
    <source>
        <dbReference type="ARBA" id="ARBA00022448"/>
    </source>
</evidence>
<proteinExistence type="predicted"/>
<evidence type="ECO:0000256" key="11">
    <source>
        <dbReference type="SAM" id="Phobius"/>
    </source>
</evidence>
<keyword evidence="7" id="KW-0675">Receptor</keyword>
<evidence type="ECO:0000256" key="4">
    <source>
        <dbReference type="ARBA" id="ARBA00022989"/>
    </source>
</evidence>
<evidence type="ECO:0000313" key="15">
    <source>
        <dbReference type="Proteomes" id="UP001177003"/>
    </source>
</evidence>
<comment type="subcellular location">
    <subcellularLocation>
        <location evidence="1">Membrane</location>
        <topology evidence="1">Multi-pass membrane protein</topology>
    </subcellularLocation>
</comment>
<evidence type="ECO:0000256" key="1">
    <source>
        <dbReference type="ARBA" id="ARBA00004141"/>
    </source>
</evidence>
<feature type="domain" description="Ionotropic glutamate receptor C-terminal" evidence="12">
    <location>
        <begin position="67"/>
        <end position="119"/>
    </location>
</feature>
<feature type="domain" description="Ionotropic glutamate receptor L-glutamate and glycine-binding" evidence="13">
    <location>
        <begin position="5"/>
        <end position="53"/>
    </location>
</feature>
<feature type="transmembrane region" description="Helical" evidence="11">
    <location>
        <begin position="69"/>
        <end position="87"/>
    </location>
</feature>
<reference evidence="14" key="1">
    <citation type="submission" date="2023-04" db="EMBL/GenBank/DDBJ databases">
        <authorList>
            <person name="Vijverberg K."/>
            <person name="Xiong W."/>
            <person name="Schranz E."/>
        </authorList>
    </citation>
    <scope>NUCLEOTIDE SEQUENCE</scope>
</reference>
<gene>
    <name evidence="14" type="ORF">LSALG_LOCUS39455</name>
</gene>
<dbReference type="SUPFAM" id="SSF53850">
    <property type="entry name" value="Periplasmic binding protein-like II"/>
    <property type="match status" value="1"/>
</dbReference>
<evidence type="ECO:0000256" key="8">
    <source>
        <dbReference type="ARBA" id="ARBA00023180"/>
    </source>
</evidence>
<accession>A0AA35ZZ35</accession>
<dbReference type="Pfam" id="PF10613">
    <property type="entry name" value="Lig_chan-Glu_bd"/>
    <property type="match status" value="1"/>
</dbReference>
<dbReference type="AlphaFoldDB" id="A0AA35ZZ35"/>
<keyword evidence="10" id="KW-0407">Ion channel</keyword>
<dbReference type="PANTHER" id="PTHR18966">
    <property type="entry name" value="IONOTROPIC GLUTAMATE RECEPTOR"/>
    <property type="match status" value="1"/>
</dbReference>
<keyword evidence="5" id="KW-0406">Ion transport</keyword>
<evidence type="ECO:0000256" key="10">
    <source>
        <dbReference type="ARBA" id="ARBA00023303"/>
    </source>
</evidence>
<keyword evidence="2" id="KW-0813">Transport</keyword>
<dbReference type="GO" id="GO:0016020">
    <property type="term" value="C:membrane"/>
    <property type="evidence" value="ECO:0007669"/>
    <property type="project" value="UniProtKB-SubCell"/>
</dbReference>
<dbReference type="InterPro" id="IPR015683">
    <property type="entry name" value="Ionotropic_Glu_rcpt"/>
</dbReference>
<keyword evidence="8" id="KW-0325">Glycoprotein</keyword>
<evidence type="ECO:0000256" key="7">
    <source>
        <dbReference type="ARBA" id="ARBA00023170"/>
    </source>
</evidence>
<dbReference type="Proteomes" id="UP001177003">
    <property type="component" value="Chromosome 9"/>
</dbReference>
<evidence type="ECO:0000256" key="6">
    <source>
        <dbReference type="ARBA" id="ARBA00023136"/>
    </source>
</evidence>
<keyword evidence="6 11" id="KW-0472">Membrane</keyword>
<evidence type="ECO:0000259" key="13">
    <source>
        <dbReference type="Pfam" id="PF10613"/>
    </source>
</evidence>
<dbReference type="Gene3D" id="3.40.190.10">
    <property type="entry name" value="Periplasmic binding protein-like II"/>
    <property type="match status" value="1"/>
</dbReference>
<name>A0AA35ZZ35_LACSI</name>
<evidence type="ECO:0000313" key="14">
    <source>
        <dbReference type="EMBL" id="CAI9300856.1"/>
    </source>
</evidence>
<keyword evidence="15" id="KW-1185">Reference proteome</keyword>
<dbReference type="GO" id="GO:0015276">
    <property type="term" value="F:ligand-gated monoatomic ion channel activity"/>
    <property type="evidence" value="ECO:0007669"/>
    <property type="project" value="InterPro"/>
</dbReference>
<evidence type="ECO:0008006" key="16">
    <source>
        <dbReference type="Google" id="ProtNLM"/>
    </source>
</evidence>
<dbReference type="Pfam" id="PF00060">
    <property type="entry name" value="Lig_chan"/>
    <property type="match status" value="1"/>
</dbReference>
<dbReference type="InterPro" id="IPR019594">
    <property type="entry name" value="Glu/Gly-bd"/>
</dbReference>
<dbReference type="Gene3D" id="1.10.287.70">
    <property type="match status" value="1"/>
</dbReference>
<sequence>MDAYQNYNNLIHQVHTGEFDAAVGDITITANRSLYVDFTLPYTDLGIGTLSRNDDVSMWIFMKPLSSDLWLVSACFFILLGFVIWILEHRTNEEFQGSPSEQIGTTLWFAFSTLVYAHRTETCQGCHGVGHPCPHLW</sequence>
<evidence type="ECO:0000256" key="9">
    <source>
        <dbReference type="ARBA" id="ARBA00023286"/>
    </source>
</evidence>
<organism evidence="14 15">
    <name type="scientific">Lactuca saligna</name>
    <name type="common">Willowleaf lettuce</name>
    <dbReference type="NCBI Taxonomy" id="75948"/>
    <lineage>
        <taxon>Eukaryota</taxon>
        <taxon>Viridiplantae</taxon>
        <taxon>Streptophyta</taxon>
        <taxon>Embryophyta</taxon>
        <taxon>Tracheophyta</taxon>
        <taxon>Spermatophyta</taxon>
        <taxon>Magnoliopsida</taxon>
        <taxon>eudicotyledons</taxon>
        <taxon>Gunneridae</taxon>
        <taxon>Pentapetalae</taxon>
        <taxon>asterids</taxon>
        <taxon>campanulids</taxon>
        <taxon>Asterales</taxon>
        <taxon>Asteraceae</taxon>
        <taxon>Cichorioideae</taxon>
        <taxon>Cichorieae</taxon>
        <taxon>Lactucinae</taxon>
        <taxon>Lactuca</taxon>
    </lineage>
</organism>
<keyword evidence="9" id="KW-1071">Ligand-gated ion channel</keyword>
<keyword evidence="4 11" id="KW-1133">Transmembrane helix</keyword>